<dbReference type="EMBL" id="JAZHPM010000034">
    <property type="protein sequence ID" value="MEF2293555.1"/>
    <property type="molecule type" value="Genomic_DNA"/>
</dbReference>
<evidence type="ECO:0000256" key="1">
    <source>
        <dbReference type="SAM" id="Phobius"/>
    </source>
</evidence>
<accession>A0ABU7VIU7</accession>
<evidence type="ECO:0000313" key="2">
    <source>
        <dbReference type="EMBL" id="MEF2293555.1"/>
    </source>
</evidence>
<dbReference type="Proteomes" id="UP001356080">
    <property type="component" value="Unassembled WGS sequence"/>
</dbReference>
<proteinExistence type="predicted"/>
<reference evidence="2 3" key="1">
    <citation type="submission" date="2024-01" db="EMBL/GenBank/DDBJ databases">
        <title>Survival strategy associated with biotechnological potential of Virgibacillus dokdonensis T4.6 isolated from salt-fermented shrimp paste.</title>
        <authorList>
            <person name="Doan T.V."/>
            <person name="Quach N.T."/>
            <person name="Phi Q.-T."/>
        </authorList>
    </citation>
    <scope>NUCLEOTIDE SEQUENCE [LARGE SCALE GENOMIC DNA]</scope>
    <source>
        <strain evidence="2 3">T4.6</strain>
    </source>
</reference>
<name>A0ABU7VIU7_9BACI</name>
<feature type="transmembrane region" description="Helical" evidence="1">
    <location>
        <begin position="111"/>
        <end position="132"/>
    </location>
</feature>
<keyword evidence="3" id="KW-1185">Reference proteome</keyword>
<keyword evidence="1" id="KW-0472">Membrane</keyword>
<organism evidence="2 3">
    <name type="scientific">Virgibacillus dokdonensis</name>
    <dbReference type="NCBI Taxonomy" id="302167"/>
    <lineage>
        <taxon>Bacteria</taxon>
        <taxon>Bacillati</taxon>
        <taxon>Bacillota</taxon>
        <taxon>Bacilli</taxon>
        <taxon>Bacillales</taxon>
        <taxon>Bacillaceae</taxon>
        <taxon>Virgibacillus</taxon>
    </lineage>
</organism>
<gene>
    <name evidence="2" type="ORF">V2W34_16260</name>
</gene>
<feature type="transmembrane region" description="Helical" evidence="1">
    <location>
        <begin position="78"/>
        <end position="99"/>
    </location>
</feature>
<keyword evidence="1" id="KW-0812">Transmembrane</keyword>
<feature type="transmembrane region" description="Helical" evidence="1">
    <location>
        <begin position="37"/>
        <end position="58"/>
    </location>
</feature>
<sequence>MTLFKFFSRRIIVFIVLLFLPVIFLVFDFKIDEKNKYINSLAFILASLIVVMTTYVILRLVIKKFPSFLEKGIWENSFNTLIIGTLILFLLVMIILLGINNFDLNTVVTKLLTFAVAYPIIFIMTVMLDAFYKNIFKVNRKNRLLISSVSIILILAIMILFSELSNMQF</sequence>
<feature type="transmembrane region" description="Helical" evidence="1">
    <location>
        <begin position="12"/>
        <end position="31"/>
    </location>
</feature>
<keyword evidence="1" id="KW-1133">Transmembrane helix</keyword>
<evidence type="ECO:0000313" key="3">
    <source>
        <dbReference type="Proteomes" id="UP001356080"/>
    </source>
</evidence>
<dbReference type="RefSeq" id="WP_331805849.1">
    <property type="nucleotide sequence ID" value="NZ_JAZHPM010000034.1"/>
</dbReference>
<protein>
    <submittedName>
        <fullName evidence="2">Uncharacterized protein</fullName>
    </submittedName>
</protein>
<comment type="caution">
    <text evidence="2">The sequence shown here is derived from an EMBL/GenBank/DDBJ whole genome shotgun (WGS) entry which is preliminary data.</text>
</comment>
<feature type="transmembrane region" description="Helical" evidence="1">
    <location>
        <begin position="144"/>
        <end position="162"/>
    </location>
</feature>